<keyword evidence="3" id="KW-1185">Reference proteome</keyword>
<feature type="region of interest" description="Disordered" evidence="1">
    <location>
        <begin position="29"/>
        <end position="57"/>
    </location>
</feature>
<dbReference type="RefSeq" id="WP_018383783.1">
    <property type="nucleotide sequence ID" value="NZ_LLZU01000010.1"/>
</dbReference>
<evidence type="ECO:0000313" key="2">
    <source>
        <dbReference type="EMBL" id="KRV49705.1"/>
    </source>
</evidence>
<protein>
    <submittedName>
        <fullName evidence="2">Uncharacterized protein</fullName>
    </submittedName>
</protein>
<name>A0A0T6LUN0_WENVI</name>
<dbReference type="OrthoDB" id="3535442at2"/>
<dbReference type="AlphaFoldDB" id="A0A0T6LUN0"/>
<organism evidence="2 3">
    <name type="scientific">Wenjunlia vitaminophila</name>
    <name type="common">Streptomyces vitaminophilus</name>
    <dbReference type="NCBI Taxonomy" id="76728"/>
    <lineage>
        <taxon>Bacteria</taxon>
        <taxon>Bacillati</taxon>
        <taxon>Actinomycetota</taxon>
        <taxon>Actinomycetes</taxon>
        <taxon>Kitasatosporales</taxon>
        <taxon>Streptomycetaceae</taxon>
        <taxon>Wenjunlia</taxon>
    </lineage>
</organism>
<sequence length="223" mass="24760">MSERTCPHPDRARADQWLAALARRFPELLDALEPSHQTPTPTRGQGRRERHGPGTPVRLNVSEAVQYVTERVLRLENTLRDRCGLPPGSRGTVQVRLGRIAALLDRAGDDPVLLRQVLDEISALTRRCDRALGDAEPVVRLRRRCPLCDSVSLRVFPLRRAVLCVNPACRCAAPACDCRLDTAHRHCWPQDEWGELAARCGATAEELTAALYDQAQVPGVVAR</sequence>
<dbReference type="EMBL" id="LLZU01000010">
    <property type="protein sequence ID" value="KRV49705.1"/>
    <property type="molecule type" value="Genomic_DNA"/>
</dbReference>
<gene>
    <name evidence="2" type="ORF">AQ490_18515</name>
</gene>
<evidence type="ECO:0000313" key="3">
    <source>
        <dbReference type="Proteomes" id="UP000050867"/>
    </source>
</evidence>
<reference evidence="2 3" key="1">
    <citation type="submission" date="2015-10" db="EMBL/GenBank/DDBJ databases">
        <title>Draft genome sequence of pyrrolomycin-producing Streptomyces vitaminophilus.</title>
        <authorList>
            <person name="Graham D.E."/>
            <person name="Mahan K.M."/>
            <person name="Klingeman D.M."/>
            <person name="Hettich R.L."/>
            <person name="Parry R.J."/>
        </authorList>
    </citation>
    <scope>NUCLEOTIDE SEQUENCE [LARGE SCALE GENOMIC DNA]</scope>
    <source>
        <strain evidence="2 3">ATCC 31673</strain>
    </source>
</reference>
<dbReference type="Proteomes" id="UP000050867">
    <property type="component" value="Unassembled WGS sequence"/>
</dbReference>
<evidence type="ECO:0000256" key="1">
    <source>
        <dbReference type="SAM" id="MobiDB-lite"/>
    </source>
</evidence>
<comment type="caution">
    <text evidence="2">The sequence shown here is derived from an EMBL/GenBank/DDBJ whole genome shotgun (WGS) entry which is preliminary data.</text>
</comment>
<accession>A0A0T6LUN0</accession>
<proteinExistence type="predicted"/>
<dbReference type="STRING" id="76728.AQ490_18515"/>
<dbReference type="eggNOG" id="ENOG5033VBY">
    <property type="taxonomic scope" value="Bacteria"/>
</dbReference>